<feature type="coiled-coil region" evidence="1">
    <location>
        <begin position="50"/>
        <end position="82"/>
    </location>
</feature>
<accession>A0A6J5NTC4</accession>
<name>A0A6J5NTC4_9CAUD</name>
<sequence length="301" mass="35044">MPEAKIINDKYYLFGDPLNEKQQQVFQRRCPDANKIIASLPPESFEEVRIQEALDKKRQEELDRLEAERNKKEEELKKPSKASLRIQQKKNMIPVVSKPTNVSETKTIIESIITEHEFDRIDANKTSESVKSLHEEKEEMNLDEELLSMQEEIETRKAPKVEPQVQRNPEAVMRDQILTILQRDPNAPSDMQISAWKDQYGASGVHVMAFSDTEVYVYHHITRKQWKSIKDIMQKLEGKEAEEVEERLKEKVFASCVLYPRLTNDWMENCKAGVVDSLYQMILLNSGFITTQQAMMLTTQL</sequence>
<reference evidence="2" key="1">
    <citation type="submission" date="2020-04" db="EMBL/GenBank/DDBJ databases">
        <authorList>
            <person name="Chiriac C."/>
            <person name="Salcher M."/>
            <person name="Ghai R."/>
            <person name="Kavagutti S V."/>
        </authorList>
    </citation>
    <scope>NUCLEOTIDE SEQUENCE</scope>
</reference>
<organism evidence="2">
    <name type="scientific">uncultured Caudovirales phage</name>
    <dbReference type="NCBI Taxonomy" id="2100421"/>
    <lineage>
        <taxon>Viruses</taxon>
        <taxon>Duplodnaviria</taxon>
        <taxon>Heunggongvirae</taxon>
        <taxon>Uroviricota</taxon>
        <taxon>Caudoviricetes</taxon>
        <taxon>Peduoviridae</taxon>
        <taxon>Maltschvirus</taxon>
        <taxon>Maltschvirus maltsch</taxon>
    </lineage>
</organism>
<evidence type="ECO:0000313" key="2">
    <source>
        <dbReference type="EMBL" id="CAB4160368.1"/>
    </source>
</evidence>
<protein>
    <submittedName>
        <fullName evidence="2">Uncharacterized protein</fullName>
    </submittedName>
</protein>
<proteinExistence type="predicted"/>
<gene>
    <name evidence="2" type="ORF">UFOVP724_164</name>
</gene>
<dbReference type="EMBL" id="LR796696">
    <property type="protein sequence ID" value="CAB4160368.1"/>
    <property type="molecule type" value="Genomic_DNA"/>
</dbReference>
<evidence type="ECO:0000256" key="1">
    <source>
        <dbReference type="SAM" id="Coils"/>
    </source>
</evidence>
<keyword evidence="1" id="KW-0175">Coiled coil</keyword>